<evidence type="ECO:0000313" key="3">
    <source>
        <dbReference type="Proteomes" id="UP000007879"/>
    </source>
</evidence>
<dbReference type="KEGG" id="aqu:109582729"/>
<organism evidence="2 3">
    <name type="scientific">Amphimedon queenslandica</name>
    <name type="common">Sponge</name>
    <dbReference type="NCBI Taxonomy" id="400682"/>
    <lineage>
        <taxon>Eukaryota</taxon>
        <taxon>Metazoa</taxon>
        <taxon>Porifera</taxon>
        <taxon>Demospongiae</taxon>
        <taxon>Heteroscleromorpha</taxon>
        <taxon>Haplosclerida</taxon>
        <taxon>Niphatidae</taxon>
        <taxon>Amphimedon</taxon>
    </lineage>
</organism>
<evidence type="ECO:0000313" key="2">
    <source>
        <dbReference type="EnsemblMetazoa" id="XP_019853191.1"/>
    </source>
</evidence>
<keyword evidence="1" id="KW-0812">Transmembrane</keyword>
<name>A0AAN0J8Y4_AMPQE</name>
<dbReference type="GeneID" id="109582729"/>
<keyword evidence="3" id="KW-1185">Reference proteome</keyword>
<accession>A0AAN0J8Y4</accession>
<keyword evidence="1" id="KW-0472">Membrane</keyword>
<dbReference type="RefSeq" id="XP_019853191.1">
    <property type="nucleotide sequence ID" value="XM_019997632.1"/>
</dbReference>
<dbReference type="EnsemblMetazoa" id="XM_019997632.1">
    <property type="protein sequence ID" value="XP_019853191.1"/>
    <property type="gene ID" value="LOC109582729"/>
</dbReference>
<feature type="transmembrane region" description="Helical" evidence="1">
    <location>
        <begin position="61"/>
        <end position="90"/>
    </location>
</feature>
<reference evidence="2" key="2">
    <citation type="submission" date="2024-06" db="UniProtKB">
        <authorList>
            <consortium name="EnsemblMetazoa"/>
        </authorList>
    </citation>
    <scope>IDENTIFICATION</scope>
</reference>
<protein>
    <submittedName>
        <fullName evidence="2">Uncharacterized protein</fullName>
    </submittedName>
</protein>
<evidence type="ECO:0000256" key="1">
    <source>
        <dbReference type="SAM" id="Phobius"/>
    </source>
</evidence>
<proteinExistence type="predicted"/>
<sequence>MMSTAEYITTQDKSSAMTALPTITETQLITTTETIISSCSIESSSSCITTTMSQSTDVGSISVAIAVPITGLLTGLITAIITSIIVCLIMKKRGTTIQNKTPVGGGGEAAVIGPIYDLPTINTEQQEQIIDTKLNTAYGQANI</sequence>
<dbReference type="AlphaFoldDB" id="A0AAN0J8Y4"/>
<dbReference type="Proteomes" id="UP000007879">
    <property type="component" value="Unassembled WGS sequence"/>
</dbReference>
<reference evidence="3" key="1">
    <citation type="journal article" date="2010" name="Nature">
        <title>The Amphimedon queenslandica genome and the evolution of animal complexity.</title>
        <authorList>
            <person name="Srivastava M."/>
            <person name="Simakov O."/>
            <person name="Chapman J."/>
            <person name="Fahey B."/>
            <person name="Gauthier M.E."/>
            <person name="Mitros T."/>
            <person name="Richards G.S."/>
            <person name="Conaco C."/>
            <person name="Dacre M."/>
            <person name="Hellsten U."/>
            <person name="Larroux C."/>
            <person name="Putnam N.H."/>
            <person name="Stanke M."/>
            <person name="Adamska M."/>
            <person name="Darling A."/>
            <person name="Degnan S.M."/>
            <person name="Oakley T.H."/>
            <person name="Plachetzki D.C."/>
            <person name="Zhai Y."/>
            <person name="Adamski M."/>
            <person name="Calcino A."/>
            <person name="Cummins S.F."/>
            <person name="Goodstein D.M."/>
            <person name="Harris C."/>
            <person name="Jackson D.J."/>
            <person name="Leys S.P."/>
            <person name="Shu S."/>
            <person name="Woodcroft B.J."/>
            <person name="Vervoort M."/>
            <person name="Kosik K.S."/>
            <person name="Manning G."/>
            <person name="Degnan B.M."/>
            <person name="Rokhsar D.S."/>
        </authorList>
    </citation>
    <scope>NUCLEOTIDE SEQUENCE [LARGE SCALE GENOMIC DNA]</scope>
</reference>
<keyword evidence="1" id="KW-1133">Transmembrane helix</keyword>